<dbReference type="AlphaFoldDB" id="A0AAU8DJR1"/>
<organism evidence="1">
    <name type="scientific">Nakamurella sp. A5-74</name>
    <dbReference type="NCBI Taxonomy" id="3158264"/>
    <lineage>
        <taxon>Bacteria</taxon>
        <taxon>Bacillati</taxon>
        <taxon>Actinomycetota</taxon>
        <taxon>Actinomycetes</taxon>
        <taxon>Nakamurellales</taxon>
        <taxon>Nakamurellaceae</taxon>
        <taxon>Nakamurella</taxon>
    </lineage>
</organism>
<gene>
    <name evidence="1" type="ORF">ABLG96_12130</name>
</gene>
<dbReference type="Pfam" id="PF13830">
    <property type="entry name" value="DUF4192"/>
    <property type="match status" value="1"/>
</dbReference>
<sequence length="324" mass="34468">MTDLVRIGPYQVGFTPSESLVIQCLEGDAATRVMRIDLPVAEEPWQRELELIEMSAYLSAQLDPARDRCLVVIYSRHPSGIELAARVGELLRGHGRSVLATAVVDAHEILLVSADGAVVGREPIEVPDSEGVIALKAVNTLNGRRVLADRAELAASVAAPASIGEAVGRQAVAVVVEELDRIALRSGEIRPLDPPLLTAVLQDALCTVAGDGTVSVGVAARLAVYCWNSGDRDALLAQMLQRRSEPWIPVLVSALRRVPADDSVDLCSVLVVVAYRAGDGALAQVAADRVLQTDRRHRLTLLMLDIMFAGLPPDSLDGLCAASG</sequence>
<dbReference type="RefSeq" id="WP_353647645.1">
    <property type="nucleotide sequence ID" value="NZ_CP159218.1"/>
</dbReference>
<accession>A0AAU8DJR1</accession>
<dbReference type="InterPro" id="IPR025447">
    <property type="entry name" value="DUF4192"/>
</dbReference>
<dbReference type="EMBL" id="CP159218">
    <property type="protein sequence ID" value="XCG62030.1"/>
    <property type="molecule type" value="Genomic_DNA"/>
</dbReference>
<reference evidence="1" key="1">
    <citation type="submission" date="2024-05" db="EMBL/GenBank/DDBJ databases">
        <authorList>
            <person name="Cai S.Y."/>
            <person name="Jin L.M."/>
            <person name="Li H.R."/>
        </authorList>
    </citation>
    <scope>NUCLEOTIDE SEQUENCE</scope>
    <source>
        <strain evidence="1">A5-74</strain>
    </source>
</reference>
<proteinExistence type="predicted"/>
<protein>
    <submittedName>
        <fullName evidence="1">DUF4192 domain-containing protein</fullName>
    </submittedName>
</protein>
<name>A0AAU8DJR1_9ACTN</name>
<evidence type="ECO:0000313" key="1">
    <source>
        <dbReference type="EMBL" id="XCG62030.1"/>
    </source>
</evidence>